<dbReference type="PANTHER" id="PTHR35668:SF1">
    <property type="entry name" value="PROTEIN SHORTAGE IN CHIASMATA 1 ORTHOLOG"/>
    <property type="match status" value="1"/>
</dbReference>
<dbReference type="RefSeq" id="XP_060054992.1">
    <property type="nucleotide sequence ID" value="XM_060199009.1"/>
</dbReference>
<evidence type="ECO:0000313" key="2">
    <source>
        <dbReference type="Proteomes" id="UP001652624"/>
    </source>
</evidence>
<dbReference type="RefSeq" id="XP_060054994.1">
    <property type="nucleotide sequence ID" value="XM_060199011.1"/>
</dbReference>
<dbReference type="InterPro" id="IPR039991">
    <property type="entry name" value="SHOC1"/>
</dbReference>
<dbReference type="PANTHER" id="PTHR35668">
    <property type="entry name" value="PROTEIN SHORTAGE IN CHIASMATA 1 ORTHOLOG"/>
    <property type="match status" value="1"/>
</dbReference>
<gene>
    <name evidence="3 4 5 6 7" type="primary">SHOC1</name>
</gene>
<accession>A0ABM3Y1P6</accession>
<dbReference type="RefSeq" id="XP_060054990.1">
    <property type="nucleotide sequence ID" value="XM_060199007.1"/>
</dbReference>
<reference evidence="3 4" key="1">
    <citation type="submission" date="2025-05" db="UniProtKB">
        <authorList>
            <consortium name="RefSeq"/>
        </authorList>
    </citation>
    <scope>IDENTIFICATION</scope>
</reference>
<evidence type="ECO:0000256" key="1">
    <source>
        <dbReference type="SAM" id="MobiDB-lite"/>
    </source>
</evidence>
<feature type="compositionally biased region" description="Basic residues" evidence="1">
    <location>
        <begin position="1434"/>
        <end position="1444"/>
    </location>
</feature>
<organism evidence="2 4">
    <name type="scientific">Erinaceus europaeus</name>
    <name type="common">Western European hedgehog</name>
    <dbReference type="NCBI Taxonomy" id="9365"/>
    <lineage>
        <taxon>Eukaryota</taxon>
        <taxon>Metazoa</taxon>
        <taxon>Chordata</taxon>
        <taxon>Craniata</taxon>
        <taxon>Vertebrata</taxon>
        <taxon>Euteleostomi</taxon>
        <taxon>Mammalia</taxon>
        <taxon>Eutheria</taxon>
        <taxon>Laurasiatheria</taxon>
        <taxon>Eulipotyphla</taxon>
        <taxon>Erinaceidae</taxon>
        <taxon>Erinaceinae</taxon>
        <taxon>Erinaceus</taxon>
    </lineage>
</organism>
<dbReference type="Proteomes" id="UP001652624">
    <property type="component" value="Chromosome 10"/>
</dbReference>
<evidence type="ECO:0000313" key="5">
    <source>
        <dbReference type="RefSeq" id="XP_060054992.1"/>
    </source>
</evidence>
<evidence type="ECO:0000313" key="3">
    <source>
        <dbReference type="RefSeq" id="XP_060054990.1"/>
    </source>
</evidence>
<dbReference type="RefSeq" id="XP_060054993.1">
    <property type="nucleotide sequence ID" value="XM_060199010.1"/>
</dbReference>
<evidence type="ECO:0000313" key="6">
    <source>
        <dbReference type="RefSeq" id="XP_060054993.1"/>
    </source>
</evidence>
<dbReference type="GeneID" id="103126807"/>
<sequence length="1490" mass="170085">MFSPLRYCAIDYLYENIVKKKFCRDTLLLRIPSCLYQNKSYQAGIIDNTFRRPWTRVSTVAVWGMSDSSILDQWTASLSVEDFLEKNIVTGIATQINYEFEEVVPSSNPNSQTKVEEDDLCICKDYSEIFTTVNCSALQTQKQDLSIDEEIIFINNLNSYKHQLPTWQTLLRRLKLYLVEDPLLDFNEKICTRTDFIWECISFQTNRKHFIKEDFCMDNENFYPENLENTPESEFLISTNLQQEADNPSSSELTRSLSLVPEINDVDGNEKLFKEDLSNLPKEHEIDTEDLKCSSKETLAIQSQCEPEFNEQVELDMPLASLHSMTHDSSVNSLCKGLQPFPSPSVDKVTLPATEGPADKLCKERQLEDCGSSLKSSSLTVPITEEPHRQYSVTDLKKMMSVEEETLQVNPINTECWKQEGLNMTVTDTLEQCSTHLCHDLSSDETVNKREICLPIEEFQLASCPDHKDRSSPILLINEKFTNAHSSLPQKSLDLAKEVPNPCLSDDYASVRTSTKDEKTKNDLEPAQKINEDKENKDCLGSGCTIPSTESCSSSKIGRAPFKHNEKWDSDLDLLSHFIMMRKKYKPCTSETEVTDTDEKNEIRDKEQTLTVQEDNPDVCTNKTPEKISHERLEDNVIEIQASDSQCQAYCLLEAAASPVLKELTRHCTLPTADWNFATVIFDQTRFLLKEQEKVVSDGIHLGTNDEREITFKNAALLHLLVTIRDILLTCSLDTALGYLSNARDTYKNTLGSYLDVIWRQLEVIQFIRSEKPETNYKIQELQHQILKWMQTEQQTKVLIIIRMDSDIEEHLLIKILNQMGGLTLTVLHLNEGNFFLEPAHGTSSCVIVHNQNIGADFPWSNFSFVVEYNYVENSCWVEHCKTLNISYMTFKVILPDAVLKGKTMLDRFGGFLLEIQIPYAFYASEGLLNSTEIFHLLESNYNITLVERCCSESLKLFGGVEYYVVITIDEHTAIILQDLEELNGEKAADNVIMRLMALSFQYDYCWIILYTKETLNSEYCFTEKKLHNLALIYAAVVSTGLKSELTVKLIISPGMEETAMTVRQIADHNLMTSEKGPQQWLDKSCLRVSPSKEEVDLLHFPCISPLVAQLMLNTGRPLHWLLLATLGRLQELLPEVPKKVLKHFCDITSLFKMSYSSTRKSPQISPPQENLNQTNTFTSWDSAPDFSNSVNQEYNDYYQYLNLGATVQEDINTTSKYSPVLRERREMPPYLPPMTSYSYTDYLTDSSCNPNIEQGNPFLIDAAARSLADNSNLIQNDSESDFFSLGLPGRNCEAMISPADTQGIASLDFMNSNREIYEAKGSISKEAPKATQSLHWNIRKNVKEQENHSFSIHYDAEQNTCDLWHSQTGDIFTKQEKYLSDKLKSSMHENPQAGTKETSWQGLPSVPSWDFLYGSGSNVNQEGSNSPYFYQRARKHSGHKRHSVSSSKSEDRNSLTDFITSQLPLRKKQRLVYEKVPGRADGQTRLRFF</sequence>
<protein>
    <submittedName>
        <fullName evidence="3 4">Protein shortage in chiasmata 1 ortholog isoform X1</fullName>
    </submittedName>
</protein>
<proteinExistence type="predicted"/>
<evidence type="ECO:0000313" key="4">
    <source>
        <dbReference type="RefSeq" id="XP_060054991.1"/>
    </source>
</evidence>
<dbReference type="RefSeq" id="XP_060054991.1">
    <property type="nucleotide sequence ID" value="XM_060199008.1"/>
</dbReference>
<evidence type="ECO:0000313" key="7">
    <source>
        <dbReference type="RefSeq" id="XP_060054994.1"/>
    </source>
</evidence>
<keyword evidence="2" id="KW-1185">Reference proteome</keyword>
<feature type="region of interest" description="Disordered" evidence="1">
    <location>
        <begin position="1434"/>
        <end position="1456"/>
    </location>
</feature>
<name>A0ABM3Y1P6_ERIEU</name>
<dbReference type="Pfam" id="PF17825">
    <property type="entry name" value="DUF5587"/>
    <property type="match status" value="1"/>
</dbReference>